<dbReference type="Proteomes" id="UP000033740">
    <property type="component" value="Unassembled WGS sequence"/>
</dbReference>
<dbReference type="EC" id="1.4.99.5" evidence="4"/>
<proteinExistence type="predicted"/>
<keyword evidence="1 4" id="KW-0560">Oxidoreductase</keyword>
<dbReference type="PANTHER" id="PTHR13847:SF287">
    <property type="entry name" value="FAD-DEPENDENT OXIDOREDUCTASE DOMAIN-CONTAINING PROTEIN 1"/>
    <property type="match status" value="1"/>
</dbReference>
<dbReference type="PATRIC" id="fig|582680.6.peg.3299"/>
<dbReference type="EMBL" id="JYIX01000038">
    <property type="protein sequence ID" value="KJL31936.1"/>
    <property type="molecule type" value="Genomic_DNA"/>
</dbReference>
<dbReference type="PROSITE" id="PS51257">
    <property type="entry name" value="PROKAR_LIPOPROTEIN"/>
    <property type="match status" value="1"/>
</dbReference>
<evidence type="ECO:0000313" key="4">
    <source>
        <dbReference type="EMBL" id="KJL31936.1"/>
    </source>
</evidence>
<dbReference type="PANTHER" id="PTHR13847">
    <property type="entry name" value="SARCOSINE DEHYDROGENASE-RELATED"/>
    <property type="match status" value="1"/>
</dbReference>
<dbReference type="GO" id="GO:0050622">
    <property type="term" value="F:glycine dehydrogenase (cyanide-forming) activity"/>
    <property type="evidence" value="ECO:0007669"/>
    <property type="project" value="UniProtKB-EC"/>
</dbReference>
<dbReference type="InterPro" id="IPR006076">
    <property type="entry name" value="FAD-dep_OxRdtase"/>
</dbReference>
<evidence type="ECO:0000313" key="5">
    <source>
        <dbReference type="Proteomes" id="UP000033740"/>
    </source>
</evidence>
<dbReference type="GO" id="GO:0005737">
    <property type="term" value="C:cytoplasm"/>
    <property type="evidence" value="ECO:0007669"/>
    <property type="project" value="TreeGrafter"/>
</dbReference>
<evidence type="ECO:0000259" key="3">
    <source>
        <dbReference type="Pfam" id="PF01266"/>
    </source>
</evidence>
<reference evidence="4 5" key="1">
    <citation type="submission" date="2015-02" db="EMBL/GenBank/DDBJ databases">
        <title>Draft genome sequences of ten Microbacterium spp. with emphasis on heavy metal contaminated environments.</title>
        <authorList>
            <person name="Corretto E."/>
        </authorList>
    </citation>
    <scope>NUCLEOTIDE SEQUENCE [LARGE SCALE GENOMIC DNA]</scope>
    <source>
        <strain evidence="4 5">ARN176</strain>
    </source>
</reference>
<keyword evidence="5" id="KW-1185">Reference proteome</keyword>
<feature type="region of interest" description="Disordered" evidence="2">
    <location>
        <begin position="374"/>
        <end position="403"/>
    </location>
</feature>
<gene>
    <name evidence="4" type="primary">hcnC</name>
    <name evidence="4" type="ORF">RS86_03217</name>
</gene>
<feature type="domain" description="FAD dependent oxidoreductase" evidence="3">
    <location>
        <begin position="2"/>
        <end position="360"/>
    </location>
</feature>
<sequence>MRVVVIGAGAVGAACALALVEAGAEVIVIDRTGVAGETSSRCEGNILVSDKEPGAEAELAIEANRAWRALAERLDAERVPGQPATEFEAKGGIVVAFPGGADALRSFAMSQSGIGIRSEALDEAALRAAEPHLSPEIACGVHYPDDAQVQPSLATQAMLARAVHQGARLVLDDVVAGVVVGERVTGVRTARGLVEADAVVNCAGPWAGEAAALFGSTLDIRPRRGTILVTAAMPQRVFHKVYDADYVGAVGSADAALQTSTVVESTPSGTVLIGSSRERVGFSGEGLLAPLSEIAAKASQLFPFLRDTMLLRTYYGFRPYAPDHLPAIGADATVAGLFHAAGHEGAGIGLAPTTGALIAHAVLGAAAPLDPTPFLPSRASLQGPDGRGAERAAHGAREQESAA</sequence>
<dbReference type="SUPFAM" id="SSF51905">
    <property type="entry name" value="FAD/NAD(P)-binding domain"/>
    <property type="match status" value="1"/>
</dbReference>
<dbReference type="RefSeq" id="WP_045273238.1">
    <property type="nucleotide sequence ID" value="NZ_JYIX01000038.1"/>
</dbReference>
<dbReference type="STRING" id="582680.RS86_03217"/>
<evidence type="ECO:0000256" key="1">
    <source>
        <dbReference type="ARBA" id="ARBA00023002"/>
    </source>
</evidence>
<dbReference type="InterPro" id="IPR036188">
    <property type="entry name" value="FAD/NAD-bd_sf"/>
</dbReference>
<accession>A0A0F0LK75</accession>
<dbReference type="Pfam" id="PF01266">
    <property type="entry name" value="DAO"/>
    <property type="match status" value="1"/>
</dbReference>
<dbReference type="AlphaFoldDB" id="A0A0F0LK75"/>
<organism evidence="4 5">
    <name type="scientific">Microbacterium azadirachtae</name>
    <dbReference type="NCBI Taxonomy" id="582680"/>
    <lineage>
        <taxon>Bacteria</taxon>
        <taxon>Bacillati</taxon>
        <taxon>Actinomycetota</taxon>
        <taxon>Actinomycetes</taxon>
        <taxon>Micrococcales</taxon>
        <taxon>Microbacteriaceae</taxon>
        <taxon>Microbacterium</taxon>
    </lineage>
</organism>
<feature type="compositionally biased region" description="Basic and acidic residues" evidence="2">
    <location>
        <begin position="387"/>
        <end position="403"/>
    </location>
</feature>
<dbReference type="Gene3D" id="3.30.9.10">
    <property type="entry name" value="D-Amino Acid Oxidase, subunit A, domain 2"/>
    <property type="match status" value="1"/>
</dbReference>
<dbReference type="Gene3D" id="3.50.50.60">
    <property type="entry name" value="FAD/NAD(P)-binding domain"/>
    <property type="match status" value="1"/>
</dbReference>
<protein>
    <submittedName>
        <fullName evidence="4">Hydrogen cyanide synthase subunit HcnC</fullName>
        <ecNumber evidence="4">1.4.99.5</ecNumber>
    </submittedName>
</protein>
<dbReference type="SUPFAM" id="SSF54373">
    <property type="entry name" value="FAD-linked reductases, C-terminal domain"/>
    <property type="match status" value="1"/>
</dbReference>
<evidence type="ECO:0000256" key="2">
    <source>
        <dbReference type="SAM" id="MobiDB-lite"/>
    </source>
</evidence>
<comment type="caution">
    <text evidence="4">The sequence shown here is derived from an EMBL/GenBank/DDBJ whole genome shotgun (WGS) entry which is preliminary data.</text>
</comment>
<name>A0A0F0LK75_9MICO</name>